<dbReference type="STRING" id="1050202.GCA_000384035_01151"/>
<dbReference type="GO" id="GO:0003924">
    <property type="term" value="F:GTPase activity"/>
    <property type="evidence" value="ECO:0007669"/>
    <property type="project" value="InterPro"/>
</dbReference>
<evidence type="ECO:0000313" key="10">
    <source>
        <dbReference type="Proteomes" id="UP000239352"/>
    </source>
</evidence>
<evidence type="ECO:0000256" key="7">
    <source>
        <dbReference type="ARBA" id="ARBA00023134"/>
    </source>
</evidence>
<keyword evidence="3" id="KW-0479">Metal-binding</keyword>
<dbReference type="GO" id="GO:0008270">
    <property type="term" value="F:zinc ion binding"/>
    <property type="evidence" value="ECO:0007669"/>
    <property type="project" value="TreeGrafter"/>
</dbReference>
<evidence type="ECO:0000256" key="1">
    <source>
        <dbReference type="ARBA" id="ARBA00006211"/>
    </source>
</evidence>
<protein>
    <submittedName>
        <fullName evidence="9">Hydrogenase accessory protein HypB</fullName>
    </submittedName>
</protein>
<comment type="caution">
    <text evidence="9">The sequence shown here is derived from an EMBL/GenBank/DDBJ whole genome shotgun (WGS) entry which is preliminary data.</text>
</comment>
<dbReference type="GO" id="GO:0016151">
    <property type="term" value="F:nickel cation binding"/>
    <property type="evidence" value="ECO:0007669"/>
    <property type="project" value="InterPro"/>
</dbReference>
<reference evidence="9 10" key="1">
    <citation type="submission" date="2018-03" db="EMBL/GenBank/DDBJ databases">
        <title>Actinopolyspora mortivallis from Sahara, screening for active biomolecules.</title>
        <authorList>
            <person name="Selama O."/>
            <person name="Wellington E.M.H."/>
            <person name="Hacene H."/>
        </authorList>
    </citation>
    <scope>NUCLEOTIDE SEQUENCE [LARGE SCALE GENOMIC DNA]</scope>
    <source>
        <strain evidence="9 10">M5A</strain>
    </source>
</reference>
<dbReference type="GO" id="GO:0051604">
    <property type="term" value="P:protein maturation"/>
    <property type="evidence" value="ECO:0007669"/>
    <property type="project" value="InterPro"/>
</dbReference>
<proteinExistence type="inferred from homology"/>
<dbReference type="InParanoid" id="A0A2T0H1J0"/>
<dbReference type="PANTHER" id="PTHR30134">
    <property type="entry name" value="HYDROGENASE PROTEIN ASSEMBLY PROTEIN, NICKEL CHAPERONE"/>
    <property type="match status" value="1"/>
</dbReference>
<comment type="similarity">
    <text evidence="1">Belongs to the SIMIBI class G3E GTPase family. HypB/HupM subfamily.</text>
</comment>
<keyword evidence="4" id="KW-0547">Nucleotide-binding</keyword>
<name>A0A2T0H1J0_ACTMO</name>
<evidence type="ECO:0000259" key="8">
    <source>
        <dbReference type="Pfam" id="PF02492"/>
    </source>
</evidence>
<dbReference type="PANTHER" id="PTHR30134:SF2">
    <property type="entry name" value="HYDROGENASE MATURATION FACTOR HYPB"/>
    <property type="match status" value="1"/>
</dbReference>
<dbReference type="InterPro" id="IPR003495">
    <property type="entry name" value="CobW/HypB/UreG_nucleotide-bd"/>
</dbReference>
<dbReference type="GO" id="GO:0005525">
    <property type="term" value="F:GTP binding"/>
    <property type="evidence" value="ECO:0007669"/>
    <property type="project" value="UniProtKB-KW"/>
</dbReference>
<dbReference type="PIRSF" id="PIRSF005624">
    <property type="entry name" value="Ni-bind_GTPase"/>
    <property type="match status" value="1"/>
</dbReference>
<keyword evidence="2" id="KW-0533">Nickel</keyword>
<dbReference type="Gene3D" id="3.40.50.300">
    <property type="entry name" value="P-loop containing nucleotide triphosphate hydrolases"/>
    <property type="match status" value="1"/>
</dbReference>
<keyword evidence="5" id="KW-0378">Hydrolase</keyword>
<evidence type="ECO:0000313" key="9">
    <source>
        <dbReference type="EMBL" id="PRW65239.1"/>
    </source>
</evidence>
<dbReference type="SUPFAM" id="SSF52540">
    <property type="entry name" value="P-loop containing nucleoside triphosphate hydrolases"/>
    <property type="match status" value="1"/>
</dbReference>
<feature type="domain" description="CobW/HypB/UreG nucleotide-binding" evidence="8">
    <location>
        <begin position="44"/>
        <end position="204"/>
    </location>
</feature>
<evidence type="ECO:0000256" key="4">
    <source>
        <dbReference type="ARBA" id="ARBA00022741"/>
    </source>
</evidence>
<dbReference type="Proteomes" id="UP000239352">
    <property type="component" value="Unassembled WGS sequence"/>
</dbReference>
<organism evidence="9 10">
    <name type="scientific">Actinopolyspora mortivallis</name>
    <dbReference type="NCBI Taxonomy" id="33906"/>
    <lineage>
        <taxon>Bacteria</taxon>
        <taxon>Bacillati</taxon>
        <taxon>Actinomycetota</taxon>
        <taxon>Actinomycetes</taxon>
        <taxon>Actinopolysporales</taxon>
        <taxon>Actinopolysporaceae</taxon>
        <taxon>Actinopolyspora</taxon>
    </lineage>
</organism>
<dbReference type="AlphaFoldDB" id="A0A2T0H1J0"/>
<evidence type="ECO:0000256" key="5">
    <source>
        <dbReference type="ARBA" id="ARBA00022801"/>
    </source>
</evidence>
<accession>A0A2T0H1J0</accession>
<dbReference type="EMBL" id="PVSR01000001">
    <property type="protein sequence ID" value="PRW65239.1"/>
    <property type="molecule type" value="Genomic_DNA"/>
</dbReference>
<gene>
    <name evidence="9" type="primary">hypB</name>
    <name evidence="9" type="ORF">CEP50_01575</name>
</gene>
<keyword evidence="7" id="KW-0342">GTP-binding</keyword>
<keyword evidence="6" id="KW-0862">Zinc</keyword>
<dbReference type="Pfam" id="PF02492">
    <property type="entry name" value="cobW"/>
    <property type="match status" value="1"/>
</dbReference>
<dbReference type="InterPro" id="IPR027417">
    <property type="entry name" value="P-loop_NTPase"/>
</dbReference>
<evidence type="ECO:0000256" key="6">
    <source>
        <dbReference type="ARBA" id="ARBA00022833"/>
    </source>
</evidence>
<sequence length="233" mass="24506">MCATCGCGEGETRSGTVHGLVDGDGRAPAEANRGWLTERGVLALNLVGFPGAGRTTLVERTLAENGARAPVAVLVGNPVPEWDAERLTAAGGEVARIDTEEGTPPDAETLGRGLRALDPTRGSVVLVDSVCDPGRPAPPDLGEHARVVLTAATEGDDGPVKYPHLFRGADLVLVNKMDLLPYLSFDPAVFTERLRGVSPEAEILPISVTETLGLAVWYDWLSERVHTPVGEGV</sequence>
<evidence type="ECO:0000256" key="3">
    <source>
        <dbReference type="ARBA" id="ARBA00022723"/>
    </source>
</evidence>
<evidence type="ECO:0000256" key="2">
    <source>
        <dbReference type="ARBA" id="ARBA00022596"/>
    </source>
</evidence>
<dbReference type="InterPro" id="IPR004392">
    <property type="entry name" value="Hyd_mat_HypB"/>
</dbReference>
<dbReference type="NCBIfam" id="TIGR00073">
    <property type="entry name" value="hypB"/>
    <property type="match status" value="1"/>
</dbReference>
<keyword evidence="10" id="KW-1185">Reference proteome</keyword>